<dbReference type="EMBL" id="LN555523">
    <property type="protein sequence ID" value="CED92944.1"/>
    <property type="molecule type" value="Genomic_DNA"/>
</dbReference>
<accession>A0A1V1I0L2</accession>
<evidence type="ECO:0000313" key="8">
    <source>
        <dbReference type="Proteomes" id="UP000245622"/>
    </source>
</evidence>
<dbReference type="PANTHER" id="PTHR34294:SF5">
    <property type="entry name" value="CENTRAL GLYCOLYTIC GENES REGULATOR"/>
    <property type="match status" value="1"/>
</dbReference>
<dbReference type="InterPro" id="IPR048715">
    <property type="entry name" value="CggR_N"/>
</dbReference>
<dbReference type="Proteomes" id="UP000245622">
    <property type="component" value="Chromosome 1"/>
</dbReference>
<evidence type="ECO:0000313" key="7">
    <source>
        <dbReference type="EMBL" id="CED92944.1"/>
    </source>
</evidence>
<dbReference type="SUPFAM" id="SSF100950">
    <property type="entry name" value="NagB/RpiA/CoA transferase-like"/>
    <property type="match status" value="1"/>
</dbReference>
<evidence type="ECO:0000259" key="6">
    <source>
        <dbReference type="Pfam" id="PF21715"/>
    </source>
</evidence>
<evidence type="ECO:0000256" key="4">
    <source>
        <dbReference type="ARBA" id="ARBA00023163"/>
    </source>
</evidence>
<dbReference type="GO" id="GO:0003677">
    <property type="term" value="F:DNA binding"/>
    <property type="evidence" value="ECO:0007669"/>
    <property type="project" value="UniProtKB-KW"/>
</dbReference>
<dbReference type="PANTHER" id="PTHR34294">
    <property type="entry name" value="TRANSCRIPTIONAL REGULATOR-RELATED"/>
    <property type="match status" value="1"/>
</dbReference>
<evidence type="ECO:0000256" key="3">
    <source>
        <dbReference type="ARBA" id="ARBA00023125"/>
    </source>
</evidence>
<keyword evidence="4" id="KW-0804">Transcription</keyword>
<name>A0A1V1I0L2_9FIRM</name>
<organism evidence="7 8">
    <name type="scientific">Romboutsia ilealis</name>
    <dbReference type="NCBI Taxonomy" id="1115758"/>
    <lineage>
        <taxon>Bacteria</taxon>
        <taxon>Bacillati</taxon>
        <taxon>Bacillota</taxon>
        <taxon>Clostridia</taxon>
        <taxon>Peptostreptococcales</taxon>
        <taxon>Peptostreptococcaceae</taxon>
        <taxon>Romboutsia</taxon>
    </lineage>
</organism>
<dbReference type="RefSeq" id="WP_180702712.1">
    <property type="nucleotide sequence ID" value="NZ_CAOWGD010000017.1"/>
</dbReference>
<dbReference type="Gene3D" id="3.40.50.1360">
    <property type="match status" value="1"/>
</dbReference>
<dbReference type="Pfam" id="PF04198">
    <property type="entry name" value="Sugar-bind"/>
    <property type="match status" value="1"/>
</dbReference>
<keyword evidence="2" id="KW-0805">Transcription regulation</keyword>
<feature type="domain" description="Sugar-binding" evidence="5">
    <location>
        <begin position="91"/>
        <end position="338"/>
    </location>
</feature>
<dbReference type="AlphaFoldDB" id="A0A1V1I0L2"/>
<dbReference type="InterPro" id="IPR036390">
    <property type="entry name" value="WH_DNA-bd_sf"/>
</dbReference>
<dbReference type="InterPro" id="IPR036388">
    <property type="entry name" value="WH-like_DNA-bd_sf"/>
</dbReference>
<proteinExistence type="inferred from homology"/>
<dbReference type="InterPro" id="IPR007324">
    <property type="entry name" value="Sugar-bd_dom_put"/>
</dbReference>
<comment type="similarity">
    <text evidence="1">Belongs to the SorC transcriptional regulatory family.</text>
</comment>
<evidence type="ECO:0000259" key="5">
    <source>
        <dbReference type="Pfam" id="PF04198"/>
    </source>
</evidence>
<dbReference type="InterPro" id="IPR037171">
    <property type="entry name" value="NagB/RpiA_transferase-like"/>
</dbReference>
<keyword evidence="3" id="KW-0238">DNA-binding</keyword>
<dbReference type="Pfam" id="PF21715">
    <property type="entry name" value="CggR_N"/>
    <property type="match status" value="1"/>
</dbReference>
<evidence type="ECO:0000256" key="1">
    <source>
        <dbReference type="ARBA" id="ARBA00010466"/>
    </source>
</evidence>
<dbReference type="KEGG" id="ril:CRIB_186"/>
<sequence>MKDLLKIQQKLIPQVIELMEKRYSILRQISLSEPVGRRTLSNILDISERVVRSETEFLKDQGLIDVAVSGMTITYEGIKLLDELKDVINDVMGLSTLQDKVKNKLGIKKVLLVSGSFDSNNSLIKDVARCGAEYFLSVLKDGDIVSITGGSTMLEFANSIKTDKRYNDVTVVPARGSMGTDVEIQSNNIVAITSKKLHSNYKLLNIPDELGEEAMKTLSQEPEIKNTLDYIQKTNVLVFAIGKASEMTKRRKLPEDKVDEIISKGAVGEAFGHYFNEKGEIVYKLNTAGIDLETFKNVEESIAIFAGKRKANALIALSNVNKNIVLVTDEESAKAILEQ</sequence>
<dbReference type="GO" id="GO:0030246">
    <property type="term" value="F:carbohydrate binding"/>
    <property type="evidence" value="ECO:0007669"/>
    <property type="project" value="InterPro"/>
</dbReference>
<evidence type="ECO:0000256" key="2">
    <source>
        <dbReference type="ARBA" id="ARBA00023015"/>
    </source>
</evidence>
<protein>
    <submittedName>
        <fullName evidence="7">Central glycolytic genes regulator</fullName>
    </submittedName>
</protein>
<reference evidence="7 8" key="1">
    <citation type="submission" date="2014-04" db="EMBL/GenBank/DDBJ databases">
        <authorList>
            <person name="Hornung B.V."/>
        </authorList>
    </citation>
    <scope>NUCLEOTIDE SEQUENCE [LARGE SCALE GENOMIC DNA]</scope>
    <source>
        <strain evidence="7 8">CRIB</strain>
    </source>
</reference>
<dbReference type="InterPro" id="IPR051054">
    <property type="entry name" value="SorC_transcr_regulators"/>
</dbReference>
<feature type="domain" description="CggR N-terminal DNA binding" evidence="6">
    <location>
        <begin position="19"/>
        <end position="88"/>
    </location>
</feature>
<gene>
    <name evidence="7" type="ORF">CRIB_186</name>
</gene>
<dbReference type="SUPFAM" id="SSF46785">
    <property type="entry name" value="Winged helix' DNA-binding domain"/>
    <property type="match status" value="1"/>
</dbReference>
<dbReference type="GeneID" id="82204368"/>
<dbReference type="Gene3D" id="1.10.10.10">
    <property type="entry name" value="Winged helix-like DNA-binding domain superfamily/Winged helix DNA-binding domain"/>
    <property type="match status" value="1"/>
</dbReference>
<keyword evidence="8" id="KW-1185">Reference proteome</keyword>